<sequence>DEADTSNSVDEIVKTEIMLYDSSLGIMDSNMDLIAPVDQSEEKIVELIKTEPQNEDEFDMCGLSRVKTEVRYQIFLDYEN</sequence>
<comment type="caution">
    <text evidence="1">The sequence shown here is derived from an EMBL/GenBank/DDBJ whole genome shotgun (WGS) entry which is preliminary data.</text>
</comment>
<evidence type="ECO:0000313" key="2">
    <source>
        <dbReference type="Proteomes" id="UP001153148"/>
    </source>
</evidence>
<accession>A0ABN7P8R7</accession>
<gene>
    <name evidence="1" type="ORF">TPAB3V08_LOCUS9730</name>
</gene>
<proteinExistence type="predicted"/>
<keyword evidence="2" id="KW-1185">Reference proteome</keyword>
<feature type="non-terminal residue" evidence="1">
    <location>
        <position position="1"/>
    </location>
</feature>
<name>A0ABN7P8R7_TIMPD</name>
<evidence type="ECO:0000313" key="1">
    <source>
        <dbReference type="EMBL" id="CAG2062782.1"/>
    </source>
</evidence>
<organism evidence="1 2">
    <name type="scientific">Timema podura</name>
    <name type="common">Walking stick</name>
    <dbReference type="NCBI Taxonomy" id="61482"/>
    <lineage>
        <taxon>Eukaryota</taxon>
        <taxon>Metazoa</taxon>
        <taxon>Ecdysozoa</taxon>
        <taxon>Arthropoda</taxon>
        <taxon>Hexapoda</taxon>
        <taxon>Insecta</taxon>
        <taxon>Pterygota</taxon>
        <taxon>Neoptera</taxon>
        <taxon>Polyneoptera</taxon>
        <taxon>Phasmatodea</taxon>
        <taxon>Timematodea</taxon>
        <taxon>Timematoidea</taxon>
        <taxon>Timematidae</taxon>
        <taxon>Timema</taxon>
    </lineage>
</organism>
<reference evidence="1" key="1">
    <citation type="submission" date="2021-03" db="EMBL/GenBank/DDBJ databases">
        <authorList>
            <person name="Tran Van P."/>
        </authorList>
    </citation>
    <scope>NUCLEOTIDE SEQUENCE</scope>
</reference>
<protein>
    <submittedName>
        <fullName evidence="1">Uncharacterized protein</fullName>
    </submittedName>
</protein>
<dbReference type="EMBL" id="CAJPIN010022223">
    <property type="protein sequence ID" value="CAG2062782.1"/>
    <property type="molecule type" value="Genomic_DNA"/>
</dbReference>
<dbReference type="Proteomes" id="UP001153148">
    <property type="component" value="Unassembled WGS sequence"/>
</dbReference>